<keyword evidence="2" id="KW-1185">Reference proteome</keyword>
<accession>A0ABQ9WW59</accession>
<name>A0ABQ9WW59_9EUKA</name>
<comment type="caution">
    <text evidence="1">The sequence shown here is derived from an EMBL/GenBank/DDBJ whole genome shotgun (WGS) entry which is preliminary data.</text>
</comment>
<organism evidence="1 2">
    <name type="scientific">Blattamonas nauphoetae</name>
    <dbReference type="NCBI Taxonomy" id="2049346"/>
    <lineage>
        <taxon>Eukaryota</taxon>
        <taxon>Metamonada</taxon>
        <taxon>Preaxostyla</taxon>
        <taxon>Oxymonadida</taxon>
        <taxon>Blattamonas</taxon>
    </lineage>
</organism>
<evidence type="ECO:0000313" key="2">
    <source>
        <dbReference type="Proteomes" id="UP001281761"/>
    </source>
</evidence>
<reference evidence="1 2" key="1">
    <citation type="journal article" date="2022" name="bioRxiv">
        <title>Genomics of Preaxostyla Flagellates Illuminates Evolutionary Transitions and the Path Towards Mitochondrial Loss.</title>
        <authorList>
            <person name="Novak L.V.F."/>
            <person name="Treitli S.C."/>
            <person name="Pyrih J."/>
            <person name="Halakuc P."/>
            <person name="Pipaliya S.V."/>
            <person name="Vacek V."/>
            <person name="Brzon O."/>
            <person name="Soukal P."/>
            <person name="Eme L."/>
            <person name="Dacks J.B."/>
            <person name="Karnkowska A."/>
            <person name="Elias M."/>
            <person name="Hampl V."/>
        </authorList>
    </citation>
    <scope>NUCLEOTIDE SEQUENCE [LARGE SCALE GENOMIC DNA]</scope>
    <source>
        <strain evidence="1">NAU3</strain>
        <tissue evidence="1">Gut</tissue>
    </source>
</reference>
<protein>
    <submittedName>
        <fullName evidence="1">Uncharacterized protein</fullName>
    </submittedName>
</protein>
<evidence type="ECO:0000313" key="1">
    <source>
        <dbReference type="EMBL" id="KAK2943745.1"/>
    </source>
</evidence>
<proteinExistence type="predicted"/>
<sequence>MSRNAHTSDEEVSRAFVSLAEFLKEENLLDKESTKDALRFLDALEPSDQEQSDAERVLLKLVPSPENDTKPFADHALNILGSPTATDLVDPLLYLISQALWAPLRPFFVFICGSYLTLEEEEENDSTSWISEMVEADDTVSRFLMNIRGNLTDQRTNDRDTLIRTKRVLRELTEEGLDDVVSVRLHWIPEIYMPGTNREFSKGIIINRGGNLFGPDETLDPRVQFVTQFLDL</sequence>
<gene>
    <name evidence="1" type="ORF">BLNAU_21348</name>
</gene>
<dbReference type="Proteomes" id="UP001281761">
    <property type="component" value="Unassembled WGS sequence"/>
</dbReference>
<dbReference type="EMBL" id="JARBJD010000331">
    <property type="protein sequence ID" value="KAK2943745.1"/>
    <property type="molecule type" value="Genomic_DNA"/>
</dbReference>